<feature type="domain" description="HTH cro/C1-type" evidence="2">
    <location>
        <begin position="1254"/>
        <end position="1293"/>
    </location>
</feature>
<feature type="compositionally biased region" description="Basic and acidic residues" evidence="1">
    <location>
        <begin position="211"/>
        <end position="221"/>
    </location>
</feature>
<dbReference type="InterPro" id="IPR016641">
    <property type="entry name" value="EGD2/NACA0like"/>
</dbReference>
<feature type="region of interest" description="Disordered" evidence="1">
    <location>
        <begin position="319"/>
        <end position="460"/>
    </location>
</feature>
<feature type="compositionally biased region" description="Basic and acidic residues" evidence="1">
    <location>
        <begin position="324"/>
        <end position="342"/>
    </location>
</feature>
<dbReference type="PANTHER" id="PTHR21713">
    <property type="entry name" value="NASCENT POLYPEPTIDE ASSOCIATED COMPLEX ALPHA SUBUNIT-RELATED"/>
    <property type="match status" value="1"/>
</dbReference>
<evidence type="ECO:0000256" key="1">
    <source>
        <dbReference type="SAM" id="MobiDB-lite"/>
    </source>
</evidence>
<feature type="compositionally biased region" description="Basic and acidic residues" evidence="1">
    <location>
        <begin position="1217"/>
        <end position="1233"/>
    </location>
</feature>
<feature type="compositionally biased region" description="Low complexity" evidence="1">
    <location>
        <begin position="415"/>
        <end position="460"/>
    </location>
</feature>
<dbReference type="Pfam" id="PF01381">
    <property type="entry name" value="HTH_3"/>
    <property type="match status" value="1"/>
</dbReference>
<dbReference type="InterPro" id="IPR001387">
    <property type="entry name" value="Cro/C1-type_HTH"/>
</dbReference>
<dbReference type="PROSITE" id="PS50943">
    <property type="entry name" value="HTH_CROC1"/>
    <property type="match status" value="1"/>
</dbReference>
<dbReference type="STRING" id="637679.GCA_001550055_01788"/>
<feature type="compositionally biased region" description="Basic and acidic residues" evidence="1">
    <location>
        <begin position="111"/>
        <end position="125"/>
    </location>
</feature>
<reference evidence="3 4" key="1">
    <citation type="submission" date="2016-10" db="EMBL/GenBank/DDBJ databases">
        <authorList>
            <person name="de Groot N.N."/>
        </authorList>
    </citation>
    <scope>NUCLEOTIDE SEQUENCE [LARGE SCALE GENOMIC DNA]</scope>
    <source>
        <strain evidence="3 4">CGMCC 1.9109</strain>
    </source>
</reference>
<keyword evidence="4" id="KW-1185">Reference proteome</keyword>
<protein>
    <submittedName>
        <fullName evidence="3">Helix-turn-helix</fullName>
    </submittedName>
</protein>
<dbReference type="Proteomes" id="UP000183685">
    <property type="component" value="Unassembled WGS sequence"/>
</dbReference>
<sequence>MALQAKLTVGAKNDPLEAEADRTAEKVVSVPERGKWRQAEWEDQPRMAPEEAQKADEAQKAPEEPQKAPEEAKSAPDEAQKAAEEAQGKADEAQAARIAHRAAEEAQAAPEETKAAPEETQKAPEEAQTAPEEVQSEPEEAQAAPEEAQSAPEEAQAMEEPKAKADETVAAKGEEGGEGELAVEDFAAAGHVFDDGKKAKKSPDENAAGAAEKEGDAADNDDKAVAATPDFEAAVEAAKSGGVPLPPKAKAFMEDRFGADFSKVRIHLGADADRLCKQIGAKAFAIGYHIFFSSGRFNPDSREGRFLLAHELTHVVQQKGGIRTQEERAAAAEEEAKSKSEETQAAPEEPQAAAEDVQAAPEKTQAAPEETQAAAEVQSAPREAQTAPEEAKTAGDEVQSAPEEAQATTDEVQSAPQEAQAAPAEAQAAPAEIQGASEEAQAAPEEAQAAPEEAQAAPNEAQALPAVQTAPVAAGVSRANRQVQGGWLADKINKYARQVPGYTLITVLVGYNPILGESVERTPMNLVGGILGMVPGGTVLFDKLKESGALQEAFDWLAAEVKTLNLSWQGIKNLLSEAWDKMSLVRGFSYNLNIIKQVFGPTVRRIINFGKAIGTKIAELIFKGALKLVGAPVEKFMALFNKGKAVLGKIFSDPIQFVKNLAGAVKQGLQLFLKNIRKHLMGGLIGWLTGALGGAGITLPAKWDIKGIFSLVMQILGLTYDRIREKLVKRLGEKTVGRIEKAIEFIKLLVTKGPVALWEKLKDKLASLKDAVISGIKEWVISKVIMEGVTWVLGLLNPAGALIKVIKVLYSVVMFFIERWSQIVAFATSVFNSIGEIANGQLAKAAKYVEATIGKAVPVMISFLASLLGLGGISDKIRKIIEKIRKPIDKGVDKILDWIVKKAKDLIAKVKGKGKGKEDNKTPKSIGGKGIEAVLAQPPTKEPRSPAMKKTELDQATQITKKIEAQTNSTSEVAEYFPKLKKRFGLKQIGYEKLGQKGAGIKIAINPEAVIRDDDGKLQGNVADLGNGASKLGGGTTVKFTPQTKFGMSIGHKMEADILGPDHPKGSRTGAGDIDPVMRKLNPPSASDDKNIFVKGHLLHSGLGGPGKDGRNLFPLTYSVNSLHESNIESELTERINKHRYWMSYKVTTDVLSGSSEKPPYELKGKITAEAQHLSPELAPVGPVLKFTSEFGPGGGKASPSKVPQPGETGIKNVPEGAERDKTGKSKIEKPDPVTRTGRTGEYLDRVGIPGSVITQIRNAAGMSQGAFGAAIGVRQAAVSKWELGKRGPTTTNELRIVANIIIKKDGDRYIIDPRFSSILAGQSNLLALANSHLGSLNSSLATP</sequence>
<dbReference type="Pfam" id="PF13699">
    <property type="entry name" value="eCIS_core"/>
    <property type="match status" value="1"/>
</dbReference>
<feature type="compositionally biased region" description="Low complexity" evidence="1">
    <location>
        <begin position="141"/>
        <end position="155"/>
    </location>
</feature>
<name>A0A1G7A3H4_9PROT</name>
<dbReference type="GO" id="GO:0003677">
    <property type="term" value="F:DNA binding"/>
    <property type="evidence" value="ECO:0007669"/>
    <property type="project" value="InterPro"/>
</dbReference>
<feature type="compositionally biased region" description="Basic and acidic residues" evidence="1">
    <location>
        <begin position="192"/>
        <end position="204"/>
    </location>
</feature>
<dbReference type="SUPFAM" id="SSF47413">
    <property type="entry name" value="lambda repressor-like DNA-binding domains"/>
    <property type="match status" value="1"/>
</dbReference>
<dbReference type="CDD" id="cd00093">
    <property type="entry name" value="HTH_XRE"/>
    <property type="match status" value="1"/>
</dbReference>
<dbReference type="GO" id="GO:0005854">
    <property type="term" value="C:nascent polypeptide-associated complex"/>
    <property type="evidence" value="ECO:0007669"/>
    <property type="project" value="InterPro"/>
</dbReference>
<gene>
    <name evidence="3" type="ORF">SAMN04488071_2069</name>
</gene>
<dbReference type="SMART" id="SM00530">
    <property type="entry name" value="HTH_XRE"/>
    <property type="match status" value="1"/>
</dbReference>
<dbReference type="Gene3D" id="1.10.260.40">
    <property type="entry name" value="lambda repressor-like DNA-binding domains"/>
    <property type="match status" value="1"/>
</dbReference>
<feature type="compositionally biased region" description="Basic and acidic residues" evidence="1">
    <location>
        <begin position="159"/>
        <end position="175"/>
    </location>
</feature>
<accession>A0A1G7A3H4</accession>
<dbReference type="InterPro" id="IPR025295">
    <property type="entry name" value="eCIS_core_dom"/>
</dbReference>
<organism evidence="3 4">
    <name type="scientific">Kordiimonas lacus</name>
    <dbReference type="NCBI Taxonomy" id="637679"/>
    <lineage>
        <taxon>Bacteria</taxon>
        <taxon>Pseudomonadati</taxon>
        <taxon>Pseudomonadota</taxon>
        <taxon>Alphaproteobacteria</taxon>
        <taxon>Kordiimonadales</taxon>
        <taxon>Kordiimonadaceae</taxon>
        <taxon>Kordiimonas</taxon>
    </lineage>
</organism>
<evidence type="ECO:0000313" key="4">
    <source>
        <dbReference type="Proteomes" id="UP000183685"/>
    </source>
</evidence>
<feature type="region of interest" description="Disordered" evidence="1">
    <location>
        <begin position="1"/>
        <end position="221"/>
    </location>
</feature>
<evidence type="ECO:0000313" key="3">
    <source>
        <dbReference type="EMBL" id="SDE09291.1"/>
    </source>
</evidence>
<feature type="compositionally biased region" description="Low complexity" evidence="1">
    <location>
        <begin position="343"/>
        <end position="376"/>
    </location>
</feature>
<feature type="region of interest" description="Disordered" evidence="1">
    <location>
        <begin position="1190"/>
        <end position="1240"/>
    </location>
</feature>
<proteinExistence type="predicted"/>
<feature type="compositionally biased region" description="Basic and acidic residues" evidence="1">
    <location>
        <begin position="32"/>
        <end position="94"/>
    </location>
</feature>
<dbReference type="InterPro" id="IPR010982">
    <property type="entry name" value="Lambda_DNA-bd_dom_sf"/>
</dbReference>
<evidence type="ECO:0000259" key="2">
    <source>
        <dbReference type="PROSITE" id="PS50943"/>
    </source>
</evidence>
<dbReference type="EMBL" id="FNAK01000004">
    <property type="protein sequence ID" value="SDE09291.1"/>
    <property type="molecule type" value="Genomic_DNA"/>
</dbReference>